<dbReference type="PANTHER" id="PTHR43833:SF11">
    <property type="entry name" value="VOLTAGE-GATED POTASSIUM CHANNEL KCH"/>
    <property type="match status" value="1"/>
</dbReference>
<accession>A0A4R4PQ32</accession>
<dbReference type="Gene3D" id="3.30.70.1450">
    <property type="entry name" value="Regulator of K+ conductance, C-terminal domain"/>
    <property type="match status" value="1"/>
</dbReference>
<dbReference type="RefSeq" id="WP_132411107.1">
    <property type="nucleotide sequence ID" value="NZ_SMKA01000144.1"/>
</dbReference>
<feature type="compositionally biased region" description="Polar residues" evidence="1">
    <location>
        <begin position="12"/>
        <end position="23"/>
    </location>
</feature>
<dbReference type="SUPFAM" id="SSF51735">
    <property type="entry name" value="NAD(P)-binding Rossmann-fold domains"/>
    <property type="match status" value="2"/>
</dbReference>
<name>A0A4R4PQ32_9ACTN</name>
<dbReference type="InterPro" id="IPR006037">
    <property type="entry name" value="RCK_C"/>
</dbReference>
<dbReference type="SUPFAM" id="SSF116726">
    <property type="entry name" value="TrkA C-terminal domain-like"/>
    <property type="match status" value="1"/>
</dbReference>
<feature type="region of interest" description="Disordered" evidence="1">
    <location>
        <begin position="1"/>
        <end position="39"/>
    </location>
</feature>
<proteinExistence type="predicted"/>
<dbReference type="GO" id="GO:0008324">
    <property type="term" value="F:monoatomic cation transmembrane transporter activity"/>
    <property type="evidence" value="ECO:0007669"/>
    <property type="project" value="InterPro"/>
</dbReference>
<keyword evidence="2" id="KW-1133">Transmembrane helix</keyword>
<feature type="transmembrane region" description="Helical" evidence="2">
    <location>
        <begin position="336"/>
        <end position="357"/>
    </location>
</feature>
<dbReference type="InterPro" id="IPR036721">
    <property type="entry name" value="RCK_C_sf"/>
</dbReference>
<dbReference type="Pfam" id="PF02254">
    <property type="entry name" value="TrkA_N"/>
    <property type="match status" value="2"/>
</dbReference>
<dbReference type="SUPFAM" id="SSF81324">
    <property type="entry name" value="Voltage-gated potassium channels"/>
    <property type="match status" value="1"/>
</dbReference>
<organism evidence="5 6">
    <name type="scientific">Kribbella albertanoniae</name>
    <dbReference type="NCBI Taxonomy" id="1266829"/>
    <lineage>
        <taxon>Bacteria</taxon>
        <taxon>Bacillati</taxon>
        <taxon>Actinomycetota</taxon>
        <taxon>Actinomycetes</taxon>
        <taxon>Propionibacteriales</taxon>
        <taxon>Kribbellaceae</taxon>
        <taxon>Kribbella</taxon>
    </lineage>
</organism>
<dbReference type="Gene3D" id="3.40.50.720">
    <property type="entry name" value="NAD(P)-binding Rossmann-like Domain"/>
    <property type="match status" value="2"/>
</dbReference>
<evidence type="ECO:0000256" key="1">
    <source>
        <dbReference type="SAM" id="MobiDB-lite"/>
    </source>
</evidence>
<feature type="domain" description="RCK C-terminal" evidence="4">
    <location>
        <begin position="516"/>
        <end position="599"/>
    </location>
</feature>
<keyword evidence="2" id="KW-0812">Transmembrane</keyword>
<evidence type="ECO:0000313" key="6">
    <source>
        <dbReference type="Proteomes" id="UP000295075"/>
    </source>
</evidence>
<dbReference type="PROSITE" id="PS51202">
    <property type="entry name" value="RCK_C"/>
    <property type="match status" value="1"/>
</dbReference>
<feature type="domain" description="RCK N-terminal" evidence="3">
    <location>
        <begin position="377"/>
        <end position="500"/>
    </location>
</feature>
<feature type="transmembrane region" description="Helical" evidence="2">
    <location>
        <begin position="283"/>
        <end position="302"/>
    </location>
</feature>
<comment type="caution">
    <text evidence="5">The sequence shown here is derived from an EMBL/GenBank/DDBJ whole genome shotgun (WGS) entry which is preliminary data.</text>
</comment>
<sequence>MRRPRWGKSVTFFGTSGASTESPPASEALPSEGGAPAETGTAARIQAAAGPPDGRAVVVCGSDRTMLRVVTELVSSGEQVVAIVNPASRHFDRISELGAHVMGVRVISESLLRRAGIDGKDGEASTARALVLLDTDDVHNVHTALTVRDMDPGLRIIVQMVNPRLGKQLHSLLGDCVVISGPSLAAPAFVADALEDDELTWLEIGGRRLVAGQAELIREPHLTVLADTTSSATPELLPMASADPSGDIVLGTGIRTVWRTRDVRRAGWLMALRDILDRRVRRIAAVMAGLVIIGTVLTHYIAKIDWLRALYLVSGAVTSAGIEDDTFSDAAPWAKVAAVVVQLTGIVLMALLTAVIVDSLIGARLTRVIGGVRGRPRNHVVVCGLGTVGARVLEILSERGVAVVGVEHDEDAPGVQTAHRLRIPVVIGDSSNEETLRSAGVQRAQSVLALTDGDITNLESAMVVRDLNPDARITMRMFDHDLAQRVERRLGLGHSRSVSMLVAPAIAAAAANRRSQVTVPAGRRVLLLTEVAVEPGSVAVDLRLGELDEAGGLRVLAHKRATDPWDWTPAYDGLLRGGDRIAVAGTRSGLARLLLATRAPNA</sequence>
<keyword evidence="2" id="KW-0472">Membrane</keyword>
<feature type="domain" description="RCK N-terminal" evidence="3">
    <location>
        <begin position="54"/>
        <end position="179"/>
    </location>
</feature>
<dbReference type="InterPro" id="IPR050721">
    <property type="entry name" value="Trk_Ktr_HKT_K-transport"/>
</dbReference>
<dbReference type="OrthoDB" id="440986at2"/>
<dbReference type="InterPro" id="IPR003148">
    <property type="entry name" value="RCK_N"/>
</dbReference>
<evidence type="ECO:0000259" key="4">
    <source>
        <dbReference type="PROSITE" id="PS51202"/>
    </source>
</evidence>
<evidence type="ECO:0000313" key="5">
    <source>
        <dbReference type="EMBL" id="TDC24316.1"/>
    </source>
</evidence>
<dbReference type="PROSITE" id="PS51201">
    <property type="entry name" value="RCK_N"/>
    <property type="match status" value="2"/>
</dbReference>
<dbReference type="Gene3D" id="1.10.287.70">
    <property type="match status" value="1"/>
</dbReference>
<reference evidence="5 6" key="1">
    <citation type="submission" date="2019-03" db="EMBL/GenBank/DDBJ databases">
        <title>Draft genome sequences of novel Actinobacteria.</title>
        <authorList>
            <person name="Sahin N."/>
            <person name="Ay H."/>
            <person name="Saygin H."/>
        </authorList>
    </citation>
    <scope>NUCLEOTIDE SEQUENCE [LARGE SCALE GENOMIC DNA]</scope>
    <source>
        <strain evidence="5 6">JCM 30547</strain>
    </source>
</reference>
<protein>
    <submittedName>
        <fullName evidence="5">Potassium transporter TrkA</fullName>
    </submittedName>
</protein>
<keyword evidence="6" id="KW-1185">Reference proteome</keyword>
<evidence type="ECO:0000256" key="2">
    <source>
        <dbReference type="SAM" id="Phobius"/>
    </source>
</evidence>
<gene>
    <name evidence="5" type="ORF">E1261_26535</name>
</gene>
<dbReference type="PANTHER" id="PTHR43833">
    <property type="entry name" value="POTASSIUM CHANNEL PROTEIN 2-RELATED-RELATED"/>
    <property type="match status" value="1"/>
</dbReference>
<dbReference type="AlphaFoldDB" id="A0A4R4PQ32"/>
<dbReference type="GO" id="GO:0006813">
    <property type="term" value="P:potassium ion transport"/>
    <property type="evidence" value="ECO:0007669"/>
    <property type="project" value="InterPro"/>
</dbReference>
<dbReference type="EMBL" id="SMKA01000144">
    <property type="protein sequence ID" value="TDC24316.1"/>
    <property type="molecule type" value="Genomic_DNA"/>
</dbReference>
<dbReference type="InterPro" id="IPR036291">
    <property type="entry name" value="NAD(P)-bd_dom_sf"/>
</dbReference>
<evidence type="ECO:0000259" key="3">
    <source>
        <dbReference type="PROSITE" id="PS51201"/>
    </source>
</evidence>
<dbReference type="Proteomes" id="UP000295075">
    <property type="component" value="Unassembled WGS sequence"/>
</dbReference>